<reference evidence="2" key="1">
    <citation type="journal article" date="2014" name="Science">
        <title>Ancient hybridizations among the ancestral genomes of bread wheat.</title>
        <authorList>
            <consortium name="International Wheat Genome Sequencing Consortium,"/>
            <person name="Marcussen T."/>
            <person name="Sandve S.R."/>
            <person name="Heier L."/>
            <person name="Spannagl M."/>
            <person name="Pfeifer M."/>
            <person name="Jakobsen K.S."/>
            <person name="Wulff B.B."/>
            <person name="Steuernagel B."/>
            <person name="Mayer K.F."/>
            <person name="Olsen O.A."/>
        </authorList>
    </citation>
    <scope>NUCLEOTIDE SEQUENCE [LARGE SCALE GENOMIC DNA]</scope>
    <source>
        <strain evidence="2">cv. AL8/78</strain>
    </source>
</reference>
<organism evidence="1 2">
    <name type="scientific">Aegilops tauschii subsp. strangulata</name>
    <name type="common">Goatgrass</name>
    <dbReference type="NCBI Taxonomy" id="200361"/>
    <lineage>
        <taxon>Eukaryota</taxon>
        <taxon>Viridiplantae</taxon>
        <taxon>Streptophyta</taxon>
        <taxon>Embryophyta</taxon>
        <taxon>Tracheophyta</taxon>
        <taxon>Spermatophyta</taxon>
        <taxon>Magnoliopsida</taxon>
        <taxon>Liliopsida</taxon>
        <taxon>Poales</taxon>
        <taxon>Poaceae</taxon>
        <taxon>BOP clade</taxon>
        <taxon>Pooideae</taxon>
        <taxon>Triticodae</taxon>
        <taxon>Triticeae</taxon>
        <taxon>Triticinae</taxon>
        <taxon>Aegilops</taxon>
    </lineage>
</organism>
<dbReference type="EnsemblPlants" id="AET7Gv20243500.4">
    <property type="protein sequence ID" value="AET7Gv20243500.4"/>
    <property type="gene ID" value="AET7Gv20243500"/>
</dbReference>
<reference evidence="1" key="4">
    <citation type="submission" date="2019-03" db="UniProtKB">
        <authorList>
            <consortium name="EnsemblPlants"/>
        </authorList>
    </citation>
    <scope>IDENTIFICATION</scope>
</reference>
<reference evidence="2" key="2">
    <citation type="journal article" date="2017" name="Nat. Plants">
        <title>The Aegilops tauschii genome reveals multiple impacts of transposons.</title>
        <authorList>
            <person name="Zhao G."/>
            <person name="Zou C."/>
            <person name="Li K."/>
            <person name="Wang K."/>
            <person name="Li T."/>
            <person name="Gao L."/>
            <person name="Zhang X."/>
            <person name="Wang H."/>
            <person name="Yang Z."/>
            <person name="Liu X."/>
            <person name="Jiang W."/>
            <person name="Mao L."/>
            <person name="Kong X."/>
            <person name="Jiao Y."/>
            <person name="Jia J."/>
        </authorList>
    </citation>
    <scope>NUCLEOTIDE SEQUENCE [LARGE SCALE GENOMIC DNA]</scope>
    <source>
        <strain evidence="2">cv. AL8/78</strain>
    </source>
</reference>
<protein>
    <submittedName>
        <fullName evidence="1">Uncharacterized protein</fullName>
    </submittedName>
</protein>
<sequence length="85" mass="9787">GAIWRKQEQTKFNPIYIFHLYIQNQTLISLTHVGVATKLTPFRSSERFFSMISRGQLAQTCSTLAKTCQDKQQPTWLTRGPIELS</sequence>
<keyword evidence="2" id="KW-1185">Reference proteome</keyword>
<proteinExistence type="predicted"/>
<accession>A0A453QMI3</accession>
<reference evidence="1" key="5">
    <citation type="journal article" date="2021" name="G3 (Bethesda)">
        <title>Aegilops tauschii genome assembly Aet v5.0 features greater sequence contiguity and improved annotation.</title>
        <authorList>
            <person name="Wang L."/>
            <person name="Zhu T."/>
            <person name="Rodriguez J.C."/>
            <person name="Deal K.R."/>
            <person name="Dubcovsky J."/>
            <person name="McGuire P.E."/>
            <person name="Lux T."/>
            <person name="Spannagl M."/>
            <person name="Mayer K.F.X."/>
            <person name="Baldrich P."/>
            <person name="Meyers B.C."/>
            <person name="Huo N."/>
            <person name="Gu Y.Q."/>
            <person name="Zhou H."/>
            <person name="Devos K.M."/>
            <person name="Bennetzen J.L."/>
            <person name="Unver T."/>
            <person name="Budak H."/>
            <person name="Gulick P.J."/>
            <person name="Galiba G."/>
            <person name="Kalapos B."/>
            <person name="Nelson D.R."/>
            <person name="Li P."/>
            <person name="You F.M."/>
            <person name="Luo M.C."/>
            <person name="Dvorak J."/>
        </authorList>
    </citation>
    <scope>NUCLEOTIDE SEQUENCE [LARGE SCALE GENOMIC DNA]</scope>
    <source>
        <strain evidence="1">cv. AL8/78</strain>
    </source>
</reference>
<dbReference type="Proteomes" id="UP000015105">
    <property type="component" value="Chromosome 7D"/>
</dbReference>
<reference evidence="1" key="3">
    <citation type="journal article" date="2017" name="Nature">
        <title>Genome sequence of the progenitor of the wheat D genome Aegilops tauschii.</title>
        <authorList>
            <person name="Luo M.C."/>
            <person name="Gu Y.Q."/>
            <person name="Puiu D."/>
            <person name="Wang H."/>
            <person name="Twardziok S.O."/>
            <person name="Deal K.R."/>
            <person name="Huo N."/>
            <person name="Zhu T."/>
            <person name="Wang L."/>
            <person name="Wang Y."/>
            <person name="McGuire P.E."/>
            <person name="Liu S."/>
            <person name="Long H."/>
            <person name="Ramasamy R.K."/>
            <person name="Rodriguez J.C."/>
            <person name="Van S.L."/>
            <person name="Yuan L."/>
            <person name="Wang Z."/>
            <person name="Xia Z."/>
            <person name="Xiao L."/>
            <person name="Anderson O.D."/>
            <person name="Ouyang S."/>
            <person name="Liang Y."/>
            <person name="Zimin A.V."/>
            <person name="Pertea G."/>
            <person name="Qi P."/>
            <person name="Bennetzen J.L."/>
            <person name="Dai X."/>
            <person name="Dawson M.W."/>
            <person name="Muller H.G."/>
            <person name="Kugler K."/>
            <person name="Rivarola-Duarte L."/>
            <person name="Spannagl M."/>
            <person name="Mayer K.F.X."/>
            <person name="Lu F.H."/>
            <person name="Bevan M.W."/>
            <person name="Leroy P."/>
            <person name="Li P."/>
            <person name="You F.M."/>
            <person name="Sun Q."/>
            <person name="Liu Z."/>
            <person name="Lyons E."/>
            <person name="Wicker T."/>
            <person name="Salzberg S.L."/>
            <person name="Devos K.M."/>
            <person name="Dvorak J."/>
        </authorList>
    </citation>
    <scope>NUCLEOTIDE SEQUENCE [LARGE SCALE GENOMIC DNA]</scope>
    <source>
        <strain evidence="1">cv. AL8/78</strain>
    </source>
</reference>
<evidence type="ECO:0000313" key="2">
    <source>
        <dbReference type="Proteomes" id="UP000015105"/>
    </source>
</evidence>
<dbReference type="AlphaFoldDB" id="A0A453QMI3"/>
<dbReference type="Gramene" id="AET7Gv20243500.4">
    <property type="protein sequence ID" value="AET7Gv20243500.4"/>
    <property type="gene ID" value="AET7Gv20243500"/>
</dbReference>
<evidence type="ECO:0000313" key="1">
    <source>
        <dbReference type="EnsemblPlants" id="AET7Gv20243500.4"/>
    </source>
</evidence>
<name>A0A453QMI3_AEGTS</name>